<keyword evidence="1" id="KW-0732">Signal</keyword>
<evidence type="ECO:0000313" key="3">
    <source>
        <dbReference type="Proteomes" id="UP000539175"/>
    </source>
</evidence>
<dbReference type="EMBL" id="JACIIZ010000006">
    <property type="protein sequence ID" value="MBB6252036.1"/>
    <property type="molecule type" value="Genomic_DNA"/>
</dbReference>
<proteinExistence type="predicted"/>
<reference evidence="2 3" key="1">
    <citation type="submission" date="2020-08" db="EMBL/GenBank/DDBJ databases">
        <title>Genomic Encyclopedia of Type Strains, Phase IV (KMG-IV): sequencing the most valuable type-strain genomes for metagenomic binning, comparative biology and taxonomic classification.</title>
        <authorList>
            <person name="Goeker M."/>
        </authorList>
    </citation>
    <scope>NUCLEOTIDE SEQUENCE [LARGE SCALE GENOMIC DNA]</scope>
    <source>
        <strain evidence="2 3">DSM 22198</strain>
    </source>
</reference>
<protein>
    <recommendedName>
        <fullName evidence="4">Secreted protein</fullName>
    </recommendedName>
</protein>
<sequence length="166" mass="18353">MAHPVFTKHSIIIVAFFFAVPSCGFAAIRSDEPPPTKCVPIEGAEYVFGTNGHIQDNKGRLSPPKAHSPTKPKIELRITESGTPDLLFDDGYETYSTQERDEDTKIANYIPGTRMFNVILKSSYENISILTFQLDKNGNGAMTIFNAVTGESQQRTSLQTYLCQGT</sequence>
<feature type="chain" id="PRO_5031322959" description="Secreted protein" evidence="1">
    <location>
        <begin position="27"/>
        <end position="166"/>
    </location>
</feature>
<evidence type="ECO:0000313" key="2">
    <source>
        <dbReference type="EMBL" id="MBB6252036.1"/>
    </source>
</evidence>
<dbReference type="RefSeq" id="WP_184800993.1">
    <property type="nucleotide sequence ID" value="NZ_JACIIZ010000006.1"/>
</dbReference>
<dbReference type="Proteomes" id="UP000539175">
    <property type="component" value="Unassembled WGS sequence"/>
</dbReference>
<name>A0A7X0B0C1_9PROT</name>
<dbReference type="AlphaFoldDB" id="A0A7X0B0C1"/>
<gene>
    <name evidence="2" type="ORF">FHS74_002596</name>
</gene>
<organism evidence="2 3">
    <name type="scientific">Nitrospirillum iridis</name>
    <dbReference type="NCBI Taxonomy" id="765888"/>
    <lineage>
        <taxon>Bacteria</taxon>
        <taxon>Pseudomonadati</taxon>
        <taxon>Pseudomonadota</taxon>
        <taxon>Alphaproteobacteria</taxon>
        <taxon>Rhodospirillales</taxon>
        <taxon>Azospirillaceae</taxon>
        <taxon>Nitrospirillum</taxon>
    </lineage>
</organism>
<feature type="signal peptide" evidence="1">
    <location>
        <begin position="1"/>
        <end position="26"/>
    </location>
</feature>
<evidence type="ECO:0008006" key="4">
    <source>
        <dbReference type="Google" id="ProtNLM"/>
    </source>
</evidence>
<evidence type="ECO:0000256" key="1">
    <source>
        <dbReference type="SAM" id="SignalP"/>
    </source>
</evidence>
<accession>A0A7X0B0C1</accession>
<keyword evidence="3" id="KW-1185">Reference proteome</keyword>
<comment type="caution">
    <text evidence="2">The sequence shown here is derived from an EMBL/GenBank/DDBJ whole genome shotgun (WGS) entry which is preliminary data.</text>
</comment>